<dbReference type="PANTHER" id="PTHR37981">
    <property type="entry name" value="LIPASE 2"/>
    <property type="match status" value="1"/>
</dbReference>
<dbReference type="Proteomes" id="UP000002026">
    <property type="component" value="Chromosome"/>
</dbReference>
<feature type="active site" description="Nucleophile" evidence="1">
    <location>
        <position position="51"/>
    </location>
</feature>
<evidence type="ECO:0000256" key="1">
    <source>
        <dbReference type="PIRSR" id="PIRSR637460-1"/>
    </source>
</evidence>
<organism evidence="5 6">
    <name type="scientific">Slackia heliotrinireducens (strain ATCC 29202 / DSM 20476 / NCTC 11029 / RHS 1)</name>
    <name type="common">Peptococcus heliotrinreducens</name>
    <dbReference type="NCBI Taxonomy" id="471855"/>
    <lineage>
        <taxon>Bacteria</taxon>
        <taxon>Bacillati</taxon>
        <taxon>Actinomycetota</taxon>
        <taxon>Coriobacteriia</taxon>
        <taxon>Eggerthellales</taxon>
        <taxon>Eggerthellaceae</taxon>
        <taxon>Slackia</taxon>
    </lineage>
</organism>
<evidence type="ECO:0000256" key="2">
    <source>
        <dbReference type="SAM" id="Phobius"/>
    </source>
</evidence>
<feature type="transmembrane region" description="Helical" evidence="2">
    <location>
        <begin position="712"/>
        <end position="736"/>
    </location>
</feature>
<sequence length="744" mass="81649">MSEHMTHELRRTCAFWILAFALAVTCAALQAQDAFAYDENGDPVVVSIGDSYSSGEGIEPFYDQDLPMKEKVESQDWLAHRSELCWSGRLVVKDVDGNEFLMKDHRDTNWYFVASSGAVNANFYGPQSKPYVYEETVGAGNSYHVEGEGSIIPQADVFYGIESGTTDYVTVTMGGNDVGFVDIVTTAAMNDIPVLERGNLRDKLGNVWGEFYKDQGVRDYLKLLYGNIAYEAGPQAKIIVAGYPELISREGSGFLFSAEDAKLIDDSVQAFNDEIQNLVEECQQEDMNIYFVSVQDEFAGHEAYTSDEYINRVKINAQPQDLKPEGPSAYSVHPNDKGAAAYARCVQRMIDDIQECEDNGVDPRTLMGDSKVDPNDASSRHVVLALDTSGSMDGEPLNETKTATREFASTIFKSDADVCLVSYDSSARNVIDSTDNEYALKAAVRDLSAGGGTNIEDALRVSYERLEGSGSDKRIIVLMSDGEANEGLVGDDLIAYANEIKDDGVTIYTLGFFQSVSDKAECQRVMEGIASPGCHYEVDDASQLRYFFGDIGDDINGTRFIYVRIACPVDVRVSTPDGVLDSSDDNLSTRADFGSLTFEETRDGDGEADDEEAEDRVKILRLKEGEPYNVEITGTGSGTMNCTVGFEDENGDYADLREFEDVPVNRNMQADMTAEVSDITTLKVDEDGDGSYDVTYAAEANSTAEIMDNSRVGYYTALALCIAALAAVILGILYTAHRVRTIRR</sequence>
<feature type="domain" description="VWFA" evidence="4">
    <location>
        <begin position="381"/>
        <end position="551"/>
    </location>
</feature>
<feature type="active site" evidence="1">
    <location>
        <position position="333"/>
    </location>
</feature>
<dbReference type="InterPro" id="IPR036465">
    <property type="entry name" value="vWFA_dom_sf"/>
</dbReference>
<accession>C7N1C6</accession>
<dbReference type="InterPro" id="IPR036514">
    <property type="entry name" value="SGNH_hydro_sf"/>
</dbReference>
<feature type="signal peptide" evidence="3">
    <location>
        <begin position="1"/>
        <end position="36"/>
    </location>
</feature>
<dbReference type="STRING" id="471855.Shel_01450"/>
<keyword evidence="2" id="KW-0472">Membrane</keyword>
<dbReference type="GO" id="GO:0004806">
    <property type="term" value="F:triacylglycerol lipase activity"/>
    <property type="evidence" value="ECO:0007669"/>
    <property type="project" value="TreeGrafter"/>
</dbReference>
<evidence type="ECO:0000313" key="6">
    <source>
        <dbReference type="Proteomes" id="UP000002026"/>
    </source>
</evidence>
<dbReference type="Pfam" id="PF00092">
    <property type="entry name" value="VWA"/>
    <property type="match status" value="1"/>
</dbReference>
<evidence type="ECO:0000256" key="3">
    <source>
        <dbReference type="SAM" id="SignalP"/>
    </source>
</evidence>
<dbReference type="HOGENOM" id="CLU_373344_0_0_11"/>
<evidence type="ECO:0000313" key="5">
    <source>
        <dbReference type="EMBL" id="ACV21218.1"/>
    </source>
</evidence>
<reference evidence="5 6" key="1">
    <citation type="journal article" date="2009" name="Stand. Genomic Sci.">
        <title>Complete genome sequence of Slackia heliotrinireducens type strain (RHS 1).</title>
        <authorList>
            <person name="Pukall R."/>
            <person name="Lapidus A."/>
            <person name="Nolan M."/>
            <person name="Copeland A."/>
            <person name="Glavina Del Rio T."/>
            <person name="Lucas S."/>
            <person name="Chen F."/>
            <person name="Tice H."/>
            <person name="Cheng J.F."/>
            <person name="Chertkov O."/>
            <person name="Bruce D."/>
            <person name="Goodwin L."/>
            <person name="Kuske C."/>
            <person name="Brettin T."/>
            <person name="Detter J.C."/>
            <person name="Han C."/>
            <person name="Pitluck S."/>
            <person name="Pati A."/>
            <person name="Mavrommatis K."/>
            <person name="Ivanova N."/>
            <person name="Ovchinnikova G."/>
            <person name="Chen A."/>
            <person name="Palaniappan K."/>
            <person name="Schneider S."/>
            <person name="Rohde M."/>
            <person name="Chain P."/>
            <person name="D'haeseleer P."/>
            <person name="Goker M."/>
            <person name="Bristow J."/>
            <person name="Eisen J.A."/>
            <person name="Markowitz V."/>
            <person name="Kyrpides N.C."/>
            <person name="Klenk H.P."/>
            <person name="Hugenholtz P."/>
        </authorList>
    </citation>
    <scope>NUCLEOTIDE SEQUENCE [LARGE SCALE GENOMIC DNA]</scope>
    <source>
        <strain evidence="6">ATCC 29202 / DSM 20476 / NCTC 11029 / RHS 1</strain>
    </source>
</reference>
<protein>
    <recommendedName>
        <fullName evidence="4">VWFA domain-containing protein</fullName>
    </recommendedName>
</protein>
<dbReference type="SMART" id="SM00327">
    <property type="entry name" value="VWA"/>
    <property type="match status" value="1"/>
</dbReference>
<proteinExistence type="predicted"/>
<keyword evidence="2" id="KW-0812">Transmembrane</keyword>
<dbReference type="PANTHER" id="PTHR37981:SF1">
    <property type="entry name" value="SGNH HYDROLASE-TYPE ESTERASE DOMAIN-CONTAINING PROTEIN"/>
    <property type="match status" value="1"/>
</dbReference>
<dbReference type="InterPro" id="IPR037460">
    <property type="entry name" value="SEST-like"/>
</dbReference>
<dbReference type="Gene3D" id="3.40.50.410">
    <property type="entry name" value="von Willebrand factor, type A domain"/>
    <property type="match status" value="1"/>
</dbReference>
<gene>
    <name evidence="5" type="ordered locus">Shel_01450</name>
</gene>
<keyword evidence="6" id="KW-1185">Reference proteome</keyword>
<dbReference type="CDD" id="cd00198">
    <property type="entry name" value="vWFA"/>
    <property type="match status" value="1"/>
</dbReference>
<keyword evidence="3" id="KW-0732">Signal</keyword>
<evidence type="ECO:0000259" key="4">
    <source>
        <dbReference type="PROSITE" id="PS50234"/>
    </source>
</evidence>
<dbReference type="EMBL" id="CP001684">
    <property type="protein sequence ID" value="ACV21218.1"/>
    <property type="molecule type" value="Genomic_DNA"/>
</dbReference>
<name>C7N1C6_SLAHD</name>
<dbReference type="SUPFAM" id="SSF52266">
    <property type="entry name" value="SGNH hydrolase"/>
    <property type="match status" value="1"/>
</dbReference>
<feature type="chain" id="PRO_5002980599" description="VWFA domain-containing protein" evidence="3">
    <location>
        <begin position="37"/>
        <end position="744"/>
    </location>
</feature>
<dbReference type="KEGG" id="shi:Shel_01450"/>
<keyword evidence="2" id="KW-1133">Transmembrane helix</keyword>
<dbReference type="AlphaFoldDB" id="C7N1C6"/>
<dbReference type="GO" id="GO:0019433">
    <property type="term" value="P:triglyceride catabolic process"/>
    <property type="evidence" value="ECO:0007669"/>
    <property type="project" value="TreeGrafter"/>
</dbReference>
<dbReference type="Gene3D" id="3.40.50.1110">
    <property type="entry name" value="SGNH hydrolase"/>
    <property type="match status" value="1"/>
</dbReference>
<dbReference type="eggNOG" id="COG2304">
    <property type="taxonomic scope" value="Bacteria"/>
</dbReference>
<dbReference type="SUPFAM" id="SSF53300">
    <property type="entry name" value="vWA-like"/>
    <property type="match status" value="1"/>
</dbReference>
<dbReference type="PROSITE" id="PS50234">
    <property type="entry name" value="VWFA"/>
    <property type="match status" value="1"/>
</dbReference>
<dbReference type="InterPro" id="IPR002035">
    <property type="entry name" value="VWF_A"/>
</dbReference>